<dbReference type="OrthoDB" id="1668162at2759"/>
<feature type="domain" description="FH2" evidence="1">
    <location>
        <begin position="1"/>
        <end position="306"/>
    </location>
</feature>
<dbReference type="AlphaFoldDB" id="C5KC17"/>
<proteinExistence type="predicted"/>
<organism evidence="3">
    <name type="scientific">Perkinsus marinus (strain ATCC 50983 / TXsc)</name>
    <dbReference type="NCBI Taxonomy" id="423536"/>
    <lineage>
        <taxon>Eukaryota</taxon>
        <taxon>Sar</taxon>
        <taxon>Alveolata</taxon>
        <taxon>Perkinsozoa</taxon>
        <taxon>Perkinsea</taxon>
        <taxon>Perkinsida</taxon>
        <taxon>Perkinsidae</taxon>
        <taxon>Perkinsus</taxon>
    </lineage>
</organism>
<accession>C5KC17</accession>
<dbReference type="RefSeq" id="XP_002786252.1">
    <property type="nucleotide sequence ID" value="XM_002786206.1"/>
</dbReference>
<reference evidence="2 3" key="1">
    <citation type="submission" date="2008-07" db="EMBL/GenBank/DDBJ databases">
        <authorList>
            <person name="El-Sayed N."/>
            <person name="Caler E."/>
            <person name="Inman J."/>
            <person name="Amedeo P."/>
            <person name="Hass B."/>
            <person name="Wortman J."/>
        </authorList>
    </citation>
    <scope>NUCLEOTIDE SEQUENCE [LARGE SCALE GENOMIC DNA]</scope>
    <source>
        <strain evidence="3">ATCC 50983 / TXsc</strain>
    </source>
</reference>
<dbReference type="Proteomes" id="UP000007800">
    <property type="component" value="Unassembled WGS sequence"/>
</dbReference>
<dbReference type="InterPro" id="IPR015425">
    <property type="entry name" value="FH2_Formin"/>
</dbReference>
<keyword evidence="3" id="KW-1185">Reference proteome</keyword>
<name>C5KC17_PERM5</name>
<gene>
    <name evidence="2" type="ORF">Pmar_PMAR019931</name>
</gene>
<evidence type="ECO:0000259" key="1">
    <source>
        <dbReference type="PROSITE" id="PS51444"/>
    </source>
</evidence>
<dbReference type="InParanoid" id="C5KC17"/>
<dbReference type="GeneID" id="9048439"/>
<dbReference type="PANTHER" id="PTHR45725">
    <property type="entry name" value="FORMIN HOMOLOGY 2 FAMILY MEMBER"/>
    <property type="match status" value="1"/>
</dbReference>
<dbReference type="InterPro" id="IPR051425">
    <property type="entry name" value="Formin_Homology"/>
</dbReference>
<protein>
    <recommendedName>
        <fullName evidence="1">FH2 domain-containing protein</fullName>
    </recommendedName>
</protein>
<dbReference type="PROSITE" id="PS51444">
    <property type="entry name" value="FH2"/>
    <property type="match status" value="1"/>
</dbReference>
<dbReference type="EMBL" id="GG671946">
    <property type="protein sequence ID" value="EER18048.1"/>
    <property type="molecule type" value="Genomic_DNA"/>
</dbReference>
<dbReference type="Pfam" id="PF02181">
    <property type="entry name" value="FH2"/>
    <property type="match status" value="1"/>
</dbReference>
<dbReference type="SUPFAM" id="SSF101447">
    <property type="entry name" value="Formin homology 2 domain (FH2 domain)"/>
    <property type="match status" value="1"/>
</dbReference>
<dbReference type="PANTHER" id="PTHR45725:SF1">
    <property type="entry name" value="DISHEVELLED ASSOCIATED ACTIVATOR OF MORPHOGENESIS, ISOFORM D"/>
    <property type="match status" value="1"/>
</dbReference>
<evidence type="ECO:0000313" key="2">
    <source>
        <dbReference type="EMBL" id="EER18048.1"/>
    </source>
</evidence>
<dbReference type="InterPro" id="IPR042201">
    <property type="entry name" value="FH2_Formin_sf"/>
</dbReference>
<dbReference type="Gene3D" id="1.20.58.2220">
    <property type="entry name" value="Formin, FH2 domain"/>
    <property type="match status" value="1"/>
</dbReference>
<evidence type="ECO:0000313" key="3">
    <source>
        <dbReference type="Proteomes" id="UP000007800"/>
    </source>
</evidence>
<sequence>MLAIAFRPLPEPDELVKIIASGNVAALTGTQLSMLADEVPTPDFVEELAAMETRSLQEGTQAQWDTPEQYLVALSTADDAQSVLTAWAFGANVRDGLLVDVSKQLDALDAACTGLRESRELVDLVRVMLSIGNRVNANTARGGAEILSIDSLLKFDSVRSPCDPTMTLLRYCVQTWKKKNGRSPSMISMFTKLLTPVTNPKTKIPDIKEVENDVKRIAELSRKAKTLLERLRQQPNYEKEVIPLIEDGIKKTDELQERLKKTMMNWKLTLQYFCVRNETPMAEKSDEFFDLMKKFILLVGNYAAMD</sequence>